<name>A0AAN8VUX1_9MAGN</name>
<organism evidence="1 2">
    <name type="scientific">Dillenia turbinata</name>
    <dbReference type="NCBI Taxonomy" id="194707"/>
    <lineage>
        <taxon>Eukaryota</taxon>
        <taxon>Viridiplantae</taxon>
        <taxon>Streptophyta</taxon>
        <taxon>Embryophyta</taxon>
        <taxon>Tracheophyta</taxon>
        <taxon>Spermatophyta</taxon>
        <taxon>Magnoliopsida</taxon>
        <taxon>eudicotyledons</taxon>
        <taxon>Gunneridae</taxon>
        <taxon>Pentapetalae</taxon>
        <taxon>Dilleniales</taxon>
        <taxon>Dilleniaceae</taxon>
        <taxon>Dillenia</taxon>
    </lineage>
</organism>
<gene>
    <name evidence="1" type="ORF">RJ641_034698</name>
</gene>
<keyword evidence="2" id="KW-1185">Reference proteome</keyword>
<dbReference type="AlphaFoldDB" id="A0AAN8VUX1"/>
<comment type="caution">
    <text evidence="1">The sequence shown here is derived from an EMBL/GenBank/DDBJ whole genome shotgun (WGS) entry which is preliminary data.</text>
</comment>
<proteinExistence type="predicted"/>
<evidence type="ECO:0000313" key="2">
    <source>
        <dbReference type="Proteomes" id="UP001370490"/>
    </source>
</evidence>
<protein>
    <submittedName>
        <fullName evidence="1">Uncharacterized protein</fullName>
    </submittedName>
</protein>
<evidence type="ECO:0000313" key="1">
    <source>
        <dbReference type="EMBL" id="KAK6934543.1"/>
    </source>
</evidence>
<reference evidence="1 2" key="1">
    <citation type="submission" date="2023-12" db="EMBL/GenBank/DDBJ databases">
        <title>A high-quality genome assembly for Dillenia turbinata (Dilleniales).</title>
        <authorList>
            <person name="Chanderbali A."/>
        </authorList>
    </citation>
    <scope>NUCLEOTIDE SEQUENCE [LARGE SCALE GENOMIC DNA]</scope>
    <source>
        <strain evidence="1">LSX21</strain>
        <tissue evidence="1">Leaf</tissue>
    </source>
</reference>
<dbReference type="EMBL" id="JBAMMX010000008">
    <property type="protein sequence ID" value="KAK6934543.1"/>
    <property type="molecule type" value="Genomic_DNA"/>
</dbReference>
<sequence>MIRGLGENATNVQQEMRTAPLWITDFLRDQGCSTGRDIAEKFGLWRVRYKDNSQIARICRRHLSIRAYEVWKYHCDINAFGE</sequence>
<dbReference type="Proteomes" id="UP001370490">
    <property type="component" value="Unassembled WGS sequence"/>
</dbReference>
<accession>A0AAN8VUX1</accession>